<feature type="transmembrane region" description="Helical" evidence="7">
    <location>
        <begin position="371"/>
        <end position="396"/>
    </location>
</feature>
<feature type="transmembrane region" description="Helical" evidence="7">
    <location>
        <begin position="348"/>
        <end position="365"/>
    </location>
</feature>
<comment type="function">
    <text evidence="7">Part of the tripartite ATP-independent periplasmic (TRAP) transport system.</text>
</comment>
<feature type="transmembrane region" description="Helical" evidence="7">
    <location>
        <begin position="94"/>
        <end position="114"/>
    </location>
</feature>
<keyword evidence="4 7" id="KW-0812">Transmembrane</keyword>
<gene>
    <name evidence="9" type="ORF">U5822_01075</name>
</gene>
<evidence type="ECO:0000313" key="9">
    <source>
        <dbReference type="EMBL" id="MEA1079239.1"/>
    </source>
</evidence>
<dbReference type="InterPro" id="IPR010656">
    <property type="entry name" value="DctM"/>
</dbReference>
<feature type="transmembrane region" description="Helical" evidence="7">
    <location>
        <begin position="291"/>
        <end position="313"/>
    </location>
</feature>
<keyword evidence="3 7" id="KW-0997">Cell inner membrane</keyword>
<feature type="transmembrane region" description="Helical" evidence="7">
    <location>
        <begin position="255"/>
        <end position="271"/>
    </location>
</feature>
<dbReference type="Proteomes" id="UP001305746">
    <property type="component" value="Unassembled WGS sequence"/>
</dbReference>
<comment type="subcellular location">
    <subcellularLocation>
        <location evidence="1 7">Cell inner membrane</location>
        <topology evidence="1 7">Multi-pass membrane protein</topology>
    </subcellularLocation>
</comment>
<feature type="domain" description="TRAP C4-dicarboxylate transport system permease DctM subunit" evidence="8">
    <location>
        <begin position="11"/>
        <end position="432"/>
    </location>
</feature>
<keyword evidence="2" id="KW-1003">Cell membrane</keyword>
<keyword evidence="10" id="KW-1185">Reference proteome</keyword>
<dbReference type="EMBL" id="JAYDCJ010000001">
    <property type="protein sequence ID" value="MEA1079239.1"/>
    <property type="molecule type" value="Genomic_DNA"/>
</dbReference>
<evidence type="ECO:0000313" key="10">
    <source>
        <dbReference type="Proteomes" id="UP001305746"/>
    </source>
</evidence>
<keyword evidence="6 7" id="KW-0472">Membrane</keyword>
<organism evidence="9 10">
    <name type="scientific">Marinobacter qingdaonensis</name>
    <dbReference type="NCBI Taxonomy" id="3108486"/>
    <lineage>
        <taxon>Bacteria</taxon>
        <taxon>Pseudomonadati</taxon>
        <taxon>Pseudomonadota</taxon>
        <taxon>Gammaproteobacteria</taxon>
        <taxon>Pseudomonadales</taxon>
        <taxon>Marinobacteraceae</taxon>
        <taxon>Marinobacter</taxon>
    </lineage>
</organism>
<dbReference type="InterPro" id="IPR004681">
    <property type="entry name" value="TRAP_DctM"/>
</dbReference>
<keyword evidence="5 7" id="KW-1133">Transmembrane helix</keyword>
<proteinExistence type="inferred from homology"/>
<feature type="transmembrane region" description="Helical" evidence="7">
    <location>
        <begin position="408"/>
        <end position="436"/>
    </location>
</feature>
<evidence type="ECO:0000256" key="3">
    <source>
        <dbReference type="ARBA" id="ARBA00022519"/>
    </source>
</evidence>
<accession>A0ABU5NTU9</accession>
<feature type="transmembrane region" description="Helical" evidence="7">
    <location>
        <begin position="6"/>
        <end position="31"/>
    </location>
</feature>
<dbReference type="NCBIfam" id="TIGR00786">
    <property type="entry name" value="dctM"/>
    <property type="match status" value="1"/>
</dbReference>
<comment type="subunit">
    <text evidence="7">The complex comprises the extracytoplasmic solute receptor protein and the two transmembrane proteins.</text>
</comment>
<reference evidence="9 10" key="1">
    <citation type="submission" date="2023-12" db="EMBL/GenBank/DDBJ databases">
        <title>Marinobacter qingdaonensis sp. nov., isolated from the intertidal sediment of Qingdao, PR China.</title>
        <authorList>
            <person name="Li Y."/>
        </authorList>
    </citation>
    <scope>NUCLEOTIDE SEQUENCE [LARGE SCALE GENOMIC DNA]</scope>
    <source>
        <strain evidence="9 10">ASW11-75</strain>
    </source>
</reference>
<comment type="similarity">
    <text evidence="7">Belongs to the TRAP transporter large permease family.</text>
</comment>
<comment type="caution">
    <text evidence="7">Lacks conserved residue(s) required for the propagation of feature annotation.</text>
</comment>
<feature type="transmembrane region" description="Helical" evidence="7">
    <location>
        <begin position="175"/>
        <end position="196"/>
    </location>
</feature>
<evidence type="ECO:0000259" key="8">
    <source>
        <dbReference type="Pfam" id="PF06808"/>
    </source>
</evidence>
<keyword evidence="7" id="KW-0813">Transport</keyword>
<evidence type="ECO:0000256" key="6">
    <source>
        <dbReference type="ARBA" id="ARBA00023136"/>
    </source>
</evidence>
<dbReference type="PANTHER" id="PTHR33362">
    <property type="entry name" value="SIALIC ACID TRAP TRANSPORTER PERMEASE PROTEIN SIAT-RELATED"/>
    <property type="match status" value="1"/>
</dbReference>
<feature type="transmembrane region" description="Helical" evidence="7">
    <location>
        <begin position="227"/>
        <end position="249"/>
    </location>
</feature>
<dbReference type="PANTHER" id="PTHR33362:SF5">
    <property type="entry name" value="C4-DICARBOXYLATE TRAP TRANSPORTER LARGE PERMEASE PROTEIN DCTM"/>
    <property type="match status" value="1"/>
</dbReference>
<evidence type="ECO:0000256" key="1">
    <source>
        <dbReference type="ARBA" id="ARBA00004429"/>
    </source>
</evidence>
<feature type="transmembrane region" description="Helical" evidence="7">
    <location>
        <begin position="52"/>
        <end position="74"/>
    </location>
</feature>
<evidence type="ECO:0000256" key="7">
    <source>
        <dbReference type="RuleBase" id="RU369079"/>
    </source>
</evidence>
<dbReference type="Pfam" id="PF06808">
    <property type="entry name" value="DctM"/>
    <property type="match status" value="1"/>
</dbReference>
<dbReference type="PIRSF" id="PIRSF006066">
    <property type="entry name" value="HI0050"/>
    <property type="match status" value="1"/>
</dbReference>
<sequence length="445" mass="46473">MDPVTSGILVVIVLLVLMAIGTPIAFALGAVSLGALVLDQGMGELTFFGETFFGHVSSFGFVAIPMFILMGAAVASSPTGRDLYRSLDIWMGRLPGGLAISNIAACSIFAALSGSSPATSAAIGKLGIPEMRKRGYPDGVAAGCIAAGGTLGILIPPSVTMIVYGISTETSIGRLFIAGALPGLMLAGLFMVWTLLACKLAGGYNSPNPVAQAAAQIKENVEGNVKALIRVLPFLLVVLGILFALYGGVATPSEAAGVGAFLCLALAIVVYRMWQTKPIANIMRDALRESVMIMLIIATAEIFAFALSSLFITQTVAGAIADMEVNRWVLMGVINIFLLVAGFFLPPVAVIVMAAPILLPIIVAADFDPYWFAVILTINLEIGLITPPVGLNLFIIKGIAPDIALRDILVGSLPYALCMILGIVLLCFFPEIALWLPDLIMGTGS</sequence>
<evidence type="ECO:0000256" key="5">
    <source>
        <dbReference type="ARBA" id="ARBA00022989"/>
    </source>
</evidence>
<evidence type="ECO:0000256" key="4">
    <source>
        <dbReference type="ARBA" id="ARBA00022692"/>
    </source>
</evidence>
<name>A0ABU5NTU9_9GAMM</name>
<protein>
    <recommendedName>
        <fullName evidence="7">TRAP transporter large permease protein</fullName>
    </recommendedName>
</protein>
<dbReference type="RefSeq" id="WP_322853766.1">
    <property type="nucleotide sequence ID" value="NZ_JAYDCJ010000001.1"/>
</dbReference>
<comment type="caution">
    <text evidence="9">The sequence shown here is derived from an EMBL/GenBank/DDBJ whole genome shotgun (WGS) entry which is preliminary data.</text>
</comment>
<evidence type="ECO:0000256" key="2">
    <source>
        <dbReference type="ARBA" id="ARBA00022475"/>
    </source>
</evidence>